<dbReference type="GO" id="GO:0090729">
    <property type="term" value="F:toxin activity"/>
    <property type="evidence" value="ECO:0007669"/>
    <property type="project" value="UniProtKB-KW"/>
</dbReference>
<keyword evidence="5" id="KW-0732">Signal</keyword>
<accession>B5U1J9</accession>
<protein>
    <submittedName>
        <fullName evidence="6">HWTX-III</fullName>
    </submittedName>
</protein>
<organism evidence="6">
    <name type="scientific">Cyriopagopus schmidti</name>
    <name type="common">Chinese bird spider</name>
    <name type="synonym">Haplopelma schmidti</name>
    <dbReference type="NCBI Taxonomy" id="29017"/>
    <lineage>
        <taxon>Eukaryota</taxon>
        <taxon>Metazoa</taxon>
        <taxon>Ecdysozoa</taxon>
        <taxon>Arthropoda</taxon>
        <taxon>Chelicerata</taxon>
        <taxon>Arachnida</taxon>
        <taxon>Araneae</taxon>
        <taxon>Mygalomorphae</taxon>
        <taxon>Avicularoidea</taxon>
        <taxon>Theraphosidae</taxon>
        <taxon>Cyriopagopus</taxon>
    </lineage>
</organism>
<dbReference type="EMBL" id="FJ156890">
    <property type="protein sequence ID" value="ACI02121.1"/>
    <property type="molecule type" value="mRNA"/>
</dbReference>
<proteinExistence type="evidence at transcript level"/>
<dbReference type="InterPro" id="IPR013140">
    <property type="entry name" value="Huwentoxin_CS1"/>
</dbReference>
<evidence type="ECO:0000256" key="2">
    <source>
        <dbReference type="ARBA" id="ARBA00022525"/>
    </source>
</evidence>
<name>B5U1J9_CYRSC</name>
<evidence type="ECO:0000256" key="4">
    <source>
        <dbReference type="ARBA" id="ARBA00023157"/>
    </source>
</evidence>
<dbReference type="PROSITE" id="PS60021">
    <property type="entry name" value="HWTX_1"/>
    <property type="match status" value="1"/>
</dbReference>
<evidence type="ECO:0000256" key="1">
    <source>
        <dbReference type="ARBA" id="ARBA00004613"/>
    </source>
</evidence>
<dbReference type="SUPFAM" id="SSF57059">
    <property type="entry name" value="omega toxin-like"/>
    <property type="match status" value="1"/>
</dbReference>
<comment type="subcellular location">
    <subcellularLocation>
        <location evidence="1">Secreted</location>
    </subcellularLocation>
</comment>
<keyword evidence="4" id="KW-1015">Disulfide bond</keyword>
<dbReference type="Pfam" id="PF07740">
    <property type="entry name" value="Toxin_12"/>
    <property type="match status" value="1"/>
</dbReference>
<dbReference type="GO" id="GO:0008200">
    <property type="term" value="F:ion channel inhibitor activity"/>
    <property type="evidence" value="ECO:0007669"/>
    <property type="project" value="InterPro"/>
</dbReference>
<feature type="chain" id="PRO_5002836417" evidence="5">
    <location>
        <begin position="25"/>
        <end position="87"/>
    </location>
</feature>
<keyword evidence="3" id="KW-0800">Toxin</keyword>
<dbReference type="InterPro" id="IPR011696">
    <property type="entry name" value="Huwentoxin-1"/>
</dbReference>
<evidence type="ECO:0000256" key="5">
    <source>
        <dbReference type="SAM" id="SignalP"/>
    </source>
</evidence>
<reference evidence="6" key="1">
    <citation type="submission" date="2008-08" db="EMBL/GenBank/DDBJ databases">
        <title>Venomics of the spider Ornithoctonus huwena based on transcriptomic versus proteomic analysis.</title>
        <authorList>
            <person name="Jiang L."/>
            <person name="Liang S."/>
        </authorList>
    </citation>
    <scope>NUCLEOTIDE SEQUENCE</scope>
</reference>
<sequence length="87" mass="10127">MVNMKASMFLTFAGLVLLFAVCYASESEEKEFPKEMLSSIFAVDNDFKQEERDCAGYMRECKEKLCCSGYVCSSRWKWCVLPAPWRR</sequence>
<feature type="signal peptide" evidence="5">
    <location>
        <begin position="1"/>
        <end position="24"/>
    </location>
</feature>
<dbReference type="GO" id="GO:0005576">
    <property type="term" value="C:extracellular region"/>
    <property type="evidence" value="ECO:0007669"/>
    <property type="project" value="UniProtKB-SubCell"/>
</dbReference>
<keyword evidence="2" id="KW-0964">Secreted</keyword>
<evidence type="ECO:0000313" key="6">
    <source>
        <dbReference type="EMBL" id="ACI02121.1"/>
    </source>
</evidence>
<evidence type="ECO:0000256" key="3">
    <source>
        <dbReference type="ARBA" id="ARBA00022656"/>
    </source>
</evidence>
<dbReference type="AlphaFoldDB" id="B5U1J9"/>